<dbReference type="EMBL" id="JANWGH010000002">
    <property type="protein sequence ID" value="MCS5490525.1"/>
    <property type="molecule type" value="Genomic_DNA"/>
</dbReference>
<keyword evidence="1" id="KW-1133">Transmembrane helix</keyword>
<name>A0ABT2G942_9BACT</name>
<dbReference type="Proteomes" id="UP001206788">
    <property type="component" value="Unassembled WGS sequence"/>
</dbReference>
<feature type="transmembrane region" description="Helical" evidence="1">
    <location>
        <begin position="132"/>
        <end position="155"/>
    </location>
</feature>
<keyword evidence="3" id="KW-1185">Reference proteome</keyword>
<keyword evidence="1" id="KW-0812">Transmembrane</keyword>
<feature type="transmembrane region" description="Helical" evidence="1">
    <location>
        <begin position="39"/>
        <end position="58"/>
    </location>
</feature>
<reference evidence="2 3" key="1">
    <citation type="submission" date="2022-08" db="EMBL/GenBank/DDBJ databases">
        <title>Algoriphagus sp. CAU 1643 isolated from mud.</title>
        <authorList>
            <person name="Kim W."/>
        </authorList>
    </citation>
    <scope>NUCLEOTIDE SEQUENCE [LARGE SCALE GENOMIC DNA]</scope>
    <source>
        <strain evidence="2 3">CAU 1643</strain>
    </source>
</reference>
<accession>A0ABT2G942</accession>
<protein>
    <submittedName>
        <fullName evidence="2">DUF4199 domain-containing protein</fullName>
    </submittedName>
</protein>
<evidence type="ECO:0000256" key="1">
    <source>
        <dbReference type="SAM" id="Phobius"/>
    </source>
</evidence>
<keyword evidence="1" id="KW-0472">Membrane</keyword>
<evidence type="ECO:0000313" key="2">
    <source>
        <dbReference type="EMBL" id="MCS5490525.1"/>
    </source>
</evidence>
<evidence type="ECO:0000313" key="3">
    <source>
        <dbReference type="Proteomes" id="UP001206788"/>
    </source>
</evidence>
<gene>
    <name evidence="2" type="ORF">NY014_08800</name>
</gene>
<dbReference type="InterPro" id="IPR025250">
    <property type="entry name" value="DUF4199"/>
</dbReference>
<proteinExistence type="predicted"/>
<organism evidence="2 3">
    <name type="scientific">Algoriphagus limi</name>
    <dbReference type="NCBI Taxonomy" id="2975273"/>
    <lineage>
        <taxon>Bacteria</taxon>
        <taxon>Pseudomonadati</taxon>
        <taxon>Bacteroidota</taxon>
        <taxon>Cytophagia</taxon>
        <taxon>Cytophagales</taxon>
        <taxon>Cyclobacteriaceae</taxon>
        <taxon>Algoriphagus</taxon>
    </lineage>
</organism>
<sequence length="159" mass="18032">MKNLGIEIKWAIVFLVMTLLWMMFEKSMGWHDEGIADHASYTNLYAIPAIMVYVLALLDKKKNFYGGQMTYKQGFMTGLIITLIVAILSPLNQYIISTIITPDYFTNVIEYSVSNGIMEQTEAEAYFSLKNYMLISVIGAVMMGLITTLVVALFVRSKR</sequence>
<comment type="caution">
    <text evidence="2">The sequence shown here is derived from an EMBL/GenBank/DDBJ whole genome shotgun (WGS) entry which is preliminary data.</text>
</comment>
<feature type="transmembrane region" description="Helical" evidence="1">
    <location>
        <begin position="79"/>
        <end position="100"/>
    </location>
</feature>
<dbReference type="Pfam" id="PF13858">
    <property type="entry name" value="DUF4199"/>
    <property type="match status" value="1"/>
</dbReference>
<feature type="transmembrane region" description="Helical" evidence="1">
    <location>
        <begin position="7"/>
        <end position="24"/>
    </location>
</feature>
<dbReference type="RefSeq" id="WP_259414230.1">
    <property type="nucleotide sequence ID" value="NZ_JANWGH010000002.1"/>
</dbReference>